<protein>
    <submittedName>
        <fullName evidence="2">Uncharacterized protein</fullName>
    </submittedName>
</protein>
<reference evidence="2" key="1">
    <citation type="submission" date="2023-10" db="EMBL/GenBank/DDBJ databases">
        <title>Genome assembly of Pristionchus species.</title>
        <authorList>
            <person name="Yoshida K."/>
            <person name="Sommer R.J."/>
        </authorList>
    </citation>
    <scope>NUCLEOTIDE SEQUENCE</scope>
    <source>
        <strain evidence="2">RS5133</strain>
    </source>
</reference>
<name>A0AAV5VLF9_9BILA</name>
<gene>
    <name evidence="2" type="ORF">PFISCL1PPCAC_11758</name>
</gene>
<feature type="region of interest" description="Disordered" evidence="1">
    <location>
        <begin position="1"/>
        <end position="59"/>
    </location>
</feature>
<dbReference type="Proteomes" id="UP001432322">
    <property type="component" value="Unassembled WGS sequence"/>
</dbReference>
<evidence type="ECO:0000313" key="2">
    <source>
        <dbReference type="EMBL" id="GMT20461.1"/>
    </source>
</evidence>
<feature type="compositionally biased region" description="Acidic residues" evidence="1">
    <location>
        <begin position="50"/>
        <end position="59"/>
    </location>
</feature>
<evidence type="ECO:0000313" key="3">
    <source>
        <dbReference type="Proteomes" id="UP001432322"/>
    </source>
</evidence>
<feature type="non-terminal residue" evidence="2">
    <location>
        <position position="1"/>
    </location>
</feature>
<sequence length="59" mass="6185">WDTEFLKVDGGAAGGIAAAAADEGGDAEEERHSGESGRPTQEAVDVPEWSGEEEELGRR</sequence>
<comment type="caution">
    <text evidence="2">The sequence shown here is derived from an EMBL/GenBank/DDBJ whole genome shotgun (WGS) entry which is preliminary data.</text>
</comment>
<accession>A0AAV5VLF9</accession>
<dbReference type="AlphaFoldDB" id="A0AAV5VLF9"/>
<keyword evidence="3" id="KW-1185">Reference proteome</keyword>
<evidence type="ECO:0000256" key="1">
    <source>
        <dbReference type="SAM" id="MobiDB-lite"/>
    </source>
</evidence>
<dbReference type="EMBL" id="BTSY01000003">
    <property type="protein sequence ID" value="GMT20461.1"/>
    <property type="molecule type" value="Genomic_DNA"/>
</dbReference>
<organism evidence="2 3">
    <name type="scientific">Pristionchus fissidentatus</name>
    <dbReference type="NCBI Taxonomy" id="1538716"/>
    <lineage>
        <taxon>Eukaryota</taxon>
        <taxon>Metazoa</taxon>
        <taxon>Ecdysozoa</taxon>
        <taxon>Nematoda</taxon>
        <taxon>Chromadorea</taxon>
        <taxon>Rhabditida</taxon>
        <taxon>Rhabditina</taxon>
        <taxon>Diplogasteromorpha</taxon>
        <taxon>Diplogasteroidea</taxon>
        <taxon>Neodiplogasteridae</taxon>
        <taxon>Pristionchus</taxon>
    </lineage>
</organism>
<proteinExistence type="predicted"/>